<gene>
    <name evidence="10" type="ORF">ACFOS1_20055</name>
</gene>
<name>A0ABV8HCA8_9FLAO</name>
<evidence type="ECO:0000256" key="3">
    <source>
        <dbReference type="ARBA" id="ARBA00022692"/>
    </source>
</evidence>
<evidence type="ECO:0000256" key="4">
    <source>
        <dbReference type="ARBA" id="ARBA00022989"/>
    </source>
</evidence>
<evidence type="ECO:0000256" key="1">
    <source>
        <dbReference type="ARBA" id="ARBA00004651"/>
    </source>
</evidence>
<feature type="transmembrane region" description="Helical" evidence="7">
    <location>
        <begin position="142"/>
        <end position="166"/>
    </location>
</feature>
<protein>
    <submittedName>
        <fullName evidence="10">FUSC family membrane protein</fullName>
    </submittedName>
</protein>
<keyword evidence="11" id="KW-1185">Reference proteome</keyword>
<dbReference type="InterPro" id="IPR049453">
    <property type="entry name" value="Memb_transporter_dom"/>
</dbReference>
<feature type="transmembrane region" description="Helical" evidence="7">
    <location>
        <begin position="403"/>
        <end position="420"/>
    </location>
</feature>
<accession>A0ABV8HCA8</accession>
<dbReference type="RefSeq" id="WP_290231992.1">
    <property type="nucleotide sequence ID" value="NZ_JAUFPZ010000002.1"/>
</dbReference>
<evidence type="ECO:0000259" key="8">
    <source>
        <dbReference type="Pfam" id="PF12805"/>
    </source>
</evidence>
<evidence type="ECO:0000256" key="6">
    <source>
        <dbReference type="ARBA" id="ARBA00043993"/>
    </source>
</evidence>
<dbReference type="InterPro" id="IPR032692">
    <property type="entry name" value="YccS_N"/>
</dbReference>
<evidence type="ECO:0000256" key="2">
    <source>
        <dbReference type="ARBA" id="ARBA00022475"/>
    </source>
</evidence>
<comment type="subcellular location">
    <subcellularLocation>
        <location evidence="1">Cell membrane</location>
        <topology evidence="1">Multi-pass membrane protein</topology>
    </subcellularLocation>
</comment>
<dbReference type="EMBL" id="JBHSAS010000034">
    <property type="protein sequence ID" value="MFC4029722.1"/>
    <property type="molecule type" value="Genomic_DNA"/>
</dbReference>
<feature type="transmembrane region" description="Helical" evidence="7">
    <location>
        <begin position="21"/>
        <end position="40"/>
    </location>
</feature>
<feature type="domain" description="Integral membrane protein YccS N-terminal" evidence="8">
    <location>
        <begin position="78"/>
        <end position="341"/>
    </location>
</feature>
<feature type="transmembrane region" description="Helical" evidence="7">
    <location>
        <begin position="493"/>
        <end position="511"/>
    </location>
</feature>
<dbReference type="Proteomes" id="UP001595793">
    <property type="component" value="Unassembled WGS sequence"/>
</dbReference>
<feature type="transmembrane region" description="Helical" evidence="7">
    <location>
        <begin position="94"/>
        <end position="113"/>
    </location>
</feature>
<evidence type="ECO:0000313" key="11">
    <source>
        <dbReference type="Proteomes" id="UP001595793"/>
    </source>
</evidence>
<comment type="caution">
    <text evidence="10">The sequence shown here is derived from an EMBL/GenBank/DDBJ whole genome shotgun (WGS) entry which is preliminary data.</text>
</comment>
<feature type="transmembrane region" description="Helical" evidence="7">
    <location>
        <begin position="454"/>
        <end position="473"/>
    </location>
</feature>
<keyword evidence="2" id="KW-1003">Cell membrane</keyword>
<evidence type="ECO:0000256" key="5">
    <source>
        <dbReference type="ARBA" id="ARBA00023136"/>
    </source>
</evidence>
<evidence type="ECO:0000256" key="7">
    <source>
        <dbReference type="SAM" id="Phobius"/>
    </source>
</evidence>
<dbReference type="Pfam" id="PF13515">
    <property type="entry name" value="FUSC_2"/>
    <property type="match status" value="1"/>
</dbReference>
<keyword evidence="4 7" id="KW-1133">Transmembrane helix</keyword>
<evidence type="ECO:0000259" key="9">
    <source>
        <dbReference type="Pfam" id="PF13515"/>
    </source>
</evidence>
<dbReference type="Pfam" id="PF12805">
    <property type="entry name" value="FUSC-like"/>
    <property type="match status" value="1"/>
</dbReference>
<feature type="transmembrane region" description="Helical" evidence="7">
    <location>
        <begin position="523"/>
        <end position="544"/>
    </location>
</feature>
<reference evidence="11" key="1">
    <citation type="journal article" date="2019" name="Int. J. Syst. Evol. Microbiol.">
        <title>The Global Catalogue of Microorganisms (GCM) 10K type strain sequencing project: providing services to taxonomists for standard genome sequencing and annotation.</title>
        <authorList>
            <consortium name="The Broad Institute Genomics Platform"/>
            <consortium name="The Broad Institute Genome Sequencing Center for Infectious Disease"/>
            <person name="Wu L."/>
            <person name="Ma J."/>
        </authorList>
    </citation>
    <scope>NUCLEOTIDE SEQUENCE [LARGE SCALE GENOMIC DNA]</scope>
    <source>
        <strain evidence="11">CECT 9128</strain>
    </source>
</reference>
<feature type="transmembrane region" description="Helical" evidence="7">
    <location>
        <begin position="120"/>
        <end position="136"/>
    </location>
</feature>
<feature type="domain" description="Integral membrane bound transporter" evidence="9">
    <location>
        <begin position="414"/>
        <end position="535"/>
    </location>
</feature>
<keyword evidence="5 7" id="KW-0472">Membrane</keyword>
<evidence type="ECO:0000313" key="10">
    <source>
        <dbReference type="EMBL" id="MFC4029722.1"/>
    </source>
</evidence>
<dbReference type="PANTHER" id="PTHR30509:SF8">
    <property type="entry name" value="INNER MEMBRANE PROTEIN YCCS"/>
    <property type="match status" value="1"/>
</dbReference>
<comment type="similarity">
    <text evidence="6">Belongs to the YccS/YhfK family.</text>
</comment>
<keyword evidence="3 7" id="KW-0812">Transmembrane</keyword>
<feature type="transmembrane region" description="Helical" evidence="7">
    <location>
        <begin position="70"/>
        <end position="88"/>
    </location>
</feature>
<proteinExistence type="inferred from homology"/>
<organism evidence="10 11">
    <name type="scientific">Zunongwangia endophytica</name>
    <dbReference type="NCBI Taxonomy" id="1808945"/>
    <lineage>
        <taxon>Bacteria</taxon>
        <taxon>Pseudomonadati</taxon>
        <taxon>Bacteroidota</taxon>
        <taxon>Flavobacteriia</taxon>
        <taxon>Flavobacteriales</taxon>
        <taxon>Flavobacteriaceae</taxon>
        <taxon>Zunongwangia</taxon>
    </lineage>
</organism>
<sequence length="748" mass="85216">MNKRLSYYWHSILRFLRSTDFTKALILTLSIGSSIGIFNALGLSNIGVPMAVGCLLTAPSDTIGTLKHKIVGVVAAAILAGVTSLVLGFASVNIYLTLPILGIVVFAISYLAIYGFRASMVAFAGLMAVVLSFANVDTSMPLWQHCLLISAGGFWYLTLSLIWHYLNPKHETEQLLGQCLELTGEYLQVRSKLLLEVKERDNYQRRLFDLQNELNQKHESLREILISSRKISGNSNYTRKRLLIFIELIDILELGMANPVNYERMDALFKEDKKYLKMFSDVTHYFGEQLVEISKSIENKRPVPENLISDYIEKNRELVNQYRQSIDISEKREHILMLRNLFDYQERQSHKINTIFGVINNLKMGNNIFMKQKEALKFITPQEYSSKILVENFNFGSPIFRHALRLAIIVLVGFSIGAFFSIQNAYWILLTIVVIMRPNYGLTKSRTKERIIGTLIGGAIAVGIVFITQNVYVYGVLGLLSLTLAFSLIQRNYRTAAVFITLSIIFIYALMKPDVLEVIQFRIIDTMVGAVLAALGNLLLWPAWEAENIRNIIATSISANRNYFVEIDKFYHSKGDLPTSYKLSRKKAFLEMGNLSTAFQRMTQEPKSKQKDLGLIYRLVSLNQTFLSALASMGTYIRNHNTTDASEHFEVFVKQILHSLDNAEEGLIEQGEQKKTNVSLLKEAKSRLDEKYDDLVKIRNQEIAEGKELADHDMRLQLQEAQLITNQLQWLLDISKNIRKTVYKTTSI</sequence>
<dbReference type="PANTHER" id="PTHR30509">
    <property type="entry name" value="P-HYDROXYBENZOIC ACID EFFLUX PUMP SUBUNIT-RELATED"/>
    <property type="match status" value="1"/>
</dbReference>